<dbReference type="Proteomes" id="UP001151699">
    <property type="component" value="Chromosome A"/>
</dbReference>
<comment type="caution">
    <text evidence="2">The sequence shown here is derived from an EMBL/GenBank/DDBJ whole genome shotgun (WGS) entry which is preliminary data.</text>
</comment>
<keyword evidence="3" id="KW-1185">Reference proteome</keyword>
<proteinExistence type="predicted"/>
<dbReference type="Gene3D" id="3.40.390.10">
    <property type="entry name" value="Collagenase (Catalytic Domain)"/>
    <property type="match status" value="2"/>
</dbReference>
<evidence type="ECO:0000256" key="1">
    <source>
        <dbReference type="SAM" id="SignalP"/>
    </source>
</evidence>
<feature type="signal peptide" evidence="1">
    <location>
        <begin position="1"/>
        <end position="18"/>
    </location>
</feature>
<dbReference type="GO" id="GO:0008237">
    <property type="term" value="F:metallopeptidase activity"/>
    <property type="evidence" value="ECO:0007669"/>
    <property type="project" value="InterPro"/>
</dbReference>
<name>A0A9Q0NDR2_9DIPT</name>
<dbReference type="EMBL" id="WJQU01000001">
    <property type="protein sequence ID" value="KAJ6648435.1"/>
    <property type="molecule type" value="Genomic_DNA"/>
</dbReference>
<organism evidence="2 3">
    <name type="scientific">Pseudolycoriella hygida</name>
    <dbReference type="NCBI Taxonomy" id="35572"/>
    <lineage>
        <taxon>Eukaryota</taxon>
        <taxon>Metazoa</taxon>
        <taxon>Ecdysozoa</taxon>
        <taxon>Arthropoda</taxon>
        <taxon>Hexapoda</taxon>
        <taxon>Insecta</taxon>
        <taxon>Pterygota</taxon>
        <taxon>Neoptera</taxon>
        <taxon>Endopterygota</taxon>
        <taxon>Diptera</taxon>
        <taxon>Nematocera</taxon>
        <taxon>Sciaroidea</taxon>
        <taxon>Sciaridae</taxon>
        <taxon>Pseudolycoriella</taxon>
    </lineage>
</organism>
<accession>A0A9Q0NDR2</accession>
<dbReference type="InterPro" id="IPR024079">
    <property type="entry name" value="MetalloPept_cat_dom_sf"/>
</dbReference>
<dbReference type="OrthoDB" id="2961863at2759"/>
<protein>
    <recommendedName>
        <fullName evidence="4">IgA peptidase M64</fullName>
    </recommendedName>
</protein>
<dbReference type="AlphaFoldDB" id="A0A9Q0NDR2"/>
<feature type="chain" id="PRO_5040477629" description="IgA peptidase M64" evidence="1">
    <location>
        <begin position="19"/>
        <end position="597"/>
    </location>
</feature>
<evidence type="ECO:0000313" key="2">
    <source>
        <dbReference type="EMBL" id="KAJ6648435.1"/>
    </source>
</evidence>
<dbReference type="InterPro" id="IPR019026">
    <property type="entry name" value="Peptidase_M64_IgA"/>
</dbReference>
<dbReference type="Pfam" id="PF09471">
    <property type="entry name" value="Peptidase_M64"/>
    <property type="match status" value="1"/>
</dbReference>
<sequence length="597" mass="68377">MKYIWLSFLLVQDFLVTATERGFYTKLLQSPQDDYSCLILEENVSRVFKGFETSDKNELKYFIKPALSASSQMMLEFDDHSQIIEVYAKSPKVLETYTNMICKTRRSVPALPSTFKRHSRNGPEIEKIINGGHQDNRIDVVFMGDGYTADERDQFFDDIRRLTNDMFNGDTFRSYLPVFNIWAVYVESAESGIGYDGAKDTAFRLYRSAGQLRGIYTGNATFARQICQLTGPNGCDYPSLIANDDYYGGLGGEFVISTKSNRTGTVVLRHEMGHNFIRVGEEYDDGSVYDGVNSASSLPMAVTKWGHWLSTDRVREERAIYRLLEYPWADLSLGEQTFTFTSDGQYSRWYLDLSVSAAGEADSLEFELDGKILPWQSRGSDDREFYDWFGDDAFSAGVHTFSVRSKTSSTNPDIPRMICSITLHEFGNEEEYEIDNDFVSAYPTWDSRRRITYRPTNAGCLMRNMTHNEFCPVCKEGMWYQFFQRISLIDGVSVSKVVNPDKTKRVVVNTLKLGQLREIGTEVEGERLEIRWYRGGVETPQFKDQFEIDAESGSWSVSVRFYTPEVRYDPDVLLRDTETFTVTLPANSTLSSFQSWN</sequence>
<evidence type="ECO:0000313" key="3">
    <source>
        <dbReference type="Proteomes" id="UP001151699"/>
    </source>
</evidence>
<reference evidence="2" key="1">
    <citation type="submission" date="2022-07" db="EMBL/GenBank/DDBJ databases">
        <authorList>
            <person name="Trinca V."/>
            <person name="Uliana J.V.C."/>
            <person name="Torres T.T."/>
            <person name="Ward R.J."/>
            <person name="Monesi N."/>
        </authorList>
    </citation>
    <scope>NUCLEOTIDE SEQUENCE</scope>
    <source>
        <strain evidence="2">HSMRA1968</strain>
        <tissue evidence="2">Whole embryos</tissue>
    </source>
</reference>
<keyword evidence="1" id="KW-0732">Signal</keyword>
<evidence type="ECO:0008006" key="4">
    <source>
        <dbReference type="Google" id="ProtNLM"/>
    </source>
</evidence>
<gene>
    <name evidence="2" type="ORF">Bhyg_03663</name>
</gene>